<evidence type="ECO:0000313" key="1">
    <source>
        <dbReference type="EMBL" id="CAH3133612.1"/>
    </source>
</evidence>
<protein>
    <submittedName>
        <fullName evidence="1">Uncharacterized protein</fullName>
    </submittedName>
</protein>
<proteinExistence type="predicted"/>
<organism evidence="1 2">
    <name type="scientific">Porites lobata</name>
    <dbReference type="NCBI Taxonomy" id="104759"/>
    <lineage>
        <taxon>Eukaryota</taxon>
        <taxon>Metazoa</taxon>
        <taxon>Cnidaria</taxon>
        <taxon>Anthozoa</taxon>
        <taxon>Hexacorallia</taxon>
        <taxon>Scleractinia</taxon>
        <taxon>Fungiina</taxon>
        <taxon>Poritidae</taxon>
        <taxon>Porites</taxon>
    </lineage>
</organism>
<name>A0ABN8P509_9CNID</name>
<accession>A0ABN8P509</accession>
<gene>
    <name evidence="1" type="ORF">PLOB_00037018</name>
</gene>
<dbReference type="EMBL" id="CALNXK010000053">
    <property type="protein sequence ID" value="CAH3133612.1"/>
    <property type="molecule type" value="Genomic_DNA"/>
</dbReference>
<evidence type="ECO:0000313" key="2">
    <source>
        <dbReference type="Proteomes" id="UP001159405"/>
    </source>
</evidence>
<dbReference type="PANTHER" id="PTHR35450:SF2">
    <property type="entry name" value="REVERSE TRANSCRIPTASE DOMAIN-CONTAINING PROTEIN"/>
    <property type="match status" value="1"/>
</dbReference>
<keyword evidence="2" id="KW-1185">Reference proteome</keyword>
<comment type="caution">
    <text evidence="1">The sequence shown here is derived from an EMBL/GenBank/DDBJ whole genome shotgun (WGS) entry which is preliminary data.</text>
</comment>
<reference evidence="1 2" key="1">
    <citation type="submission" date="2022-05" db="EMBL/GenBank/DDBJ databases">
        <authorList>
            <consortium name="Genoscope - CEA"/>
            <person name="William W."/>
        </authorList>
    </citation>
    <scope>NUCLEOTIDE SEQUENCE [LARGE SCALE GENOMIC DNA]</scope>
</reference>
<dbReference type="PANTHER" id="PTHR35450">
    <property type="entry name" value="REVERSE TRANSCRIPTASE DOMAIN-CONTAINING PROTEIN"/>
    <property type="match status" value="1"/>
</dbReference>
<dbReference type="Proteomes" id="UP001159405">
    <property type="component" value="Unassembled WGS sequence"/>
</dbReference>
<sequence>MKRRKFCQRDGIGLPNAQEIRALEEGETYKYLGVLEADEMKREAIKGNIHTEYFTRVRSILKSKLSGGNVMRATNSRVVSIIRYGVGIINWTKEELRKMDRKTRKLLTIHNAMHPQADVDRLYMKRAEGGRGLISLEECVELECESLAKYIHKAMRFCLQLLNARAC</sequence>